<evidence type="ECO:0000256" key="1">
    <source>
        <dbReference type="ARBA" id="ARBA00000085"/>
    </source>
</evidence>
<comment type="caution">
    <text evidence="9">The sequence shown here is derived from an EMBL/GenBank/DDBJ whole genome shotgun (WGS) entry which is preliminary data.</text>
</comment>
<evidence type="ECO:0000256" key="6">
    <source>
        <dbReference type="ARBA" id="ARBA00022840"/>
    </source>
</evidence>
<dbReference type="GO" id="GO:0005524">
    <property type="term" value="F:ATP binding"/>
    <property type="evidence" value="ECO:0007669"/>
    <property type="project" value="UniProtKB-KW"/>
</dbReference>
<dbReference type="AlphaFoldDB" id="A0A9X2BF73"/>
<dbReference type="SMART" id="SM00387">
    <property type="entry name" value="HATPase_c"/>
    <property type="match status" value="1"/>
</dbReference>
<evidence type="ECO:0000256" key="3">
    <source>
        <dbReference type="ARBA" id="ARBA00022679"/>
    </source>
</evidence>
<dbReference type="GO" id="GO:0004673">
    <property type="term" value="F:protein histidine kinase activity"/>
    <property type="evidence" value="ECO:0007669"/>
    <property type="project" value="UniProtKB-EC"/>
</dbReference>
<dbReference type="PRINTS" id="PR00344">
    <property type="entry name" value="BCTRLSENSOR"/>
</dbReference>
<dbReference type="GO" id="GO:0000160">
    <property type="term" value="P:phosphorelay signal transduction system"/>
    <property type="evidence" value="ECO:0007669"/>
    <property type="project" value="UniProtKB-KW"/>
</dbReference>
<dbReference type="EMBL" id="JAIWJX010000004">
    <property type="protein sequence ID" value="MCK6259539.1"/>
    <property type="molecule type" value="Genomic_DNA"/>
</dbReference>
<keyword evidence="10" id="KW-1185">Reference proteome</keyword>
<sequence>MDECIKIYTRGGSVVISTHTENNAAHISIKDTGIGIPAEDVKKVFERFYRSEKSRNRKYGGSGIGLTISKQLVEAHGGTIWITSDPLQGTTVFIRLPYK</sequence>
<protein>
    <recommendedName>
        <fullName evidence="2">histidine kinase</fullName>
        <ecNumber evidence="2">2.7.13.3</ecNumber>
    </recommendedName>
</protein>
<evidence type="ECO:0000256" key="4">
    <source>
        <dbReference type="ARBA" id="ARBA00022741"/>
    </source>
</evidence>
<dbReference type="Gene3D" id="3.30.565.10">
    <property type="entry name" value="Histidine kinase-like ATPase, C-terminal domain"/>
    <property type="match status" value="1"/>
</dbReference>
<name>A0A9X2BF73_9BACL</name>
<evidence type="ECO:0000313" key="9">
    <source>
        <dbReference type="EMBL" id="MCK6259539.1"/>
    </source>
</evidence>
<proteinExistence type="predicted"/>
<evidence type="ECO:0000256" key="2">
    <source>
        <dbReference type="ARBA" id="ARBA00012438"/>
    </source>
</evidence>
<dbReference type="InterPro" id="IPR005467">
    <property type="entry name" value="His_kinase_dom"/>
</dbReference>
<keyword evidence="7" id="KW-0902">Two-component regulatory system</keyword>
<evidence type="ECO:0000259" key="8">
    <source>
        <dbReference type="PROSITE" id="PS50109"/>
    </source>
</evidence>
<keyword evidence="4" id="KW-0547">Nucleotide-binding</keyword>
<dbReference type="Pfam" id="PF02518">
    <property type="entry name" value="HATPase_c"/>
    <property type="match status" value="1"/>
</dbReference>
<dbReference type="PROSITE" id="PS50109">
    <property type="entry name" value="HIS_KIN"/>
    <property type="match status" value="1"/>
</dbReference>
<reference evidence="9" key="1">
    <citation type="submission" date="2021-09" db="EMBL/GenBank/DDBJ databases">
        <title>Genome analysis of Fictibacillus sp. KIGAM418 isolated from marine sediment.</title>
        <authorList>
            <person name="Seo M.-J."/>
            <person name="Cho E.-S."/>
            <person name="Hwang C.Y."/>
        </authorList>
    </citation>
    <scope>NUCLEOTIDE SEQUENCE</scope>
    <source>
        <strain evidence="9">KIGAM418</strain>
    </source>
</reference>
<dbReference type="EC" id="2.7.13.3" evidence="2"/>
<dbReference type="InterPro" id="IPR004358">
    <property type="entry name" value="Sig_transdc_His_kin-like_C"/>
</dbReference>
<comment type="catalytic activity">
    <reaction evidence="1">
        <text>ATP + protein L-histidine = ADP + protein N-phospho-L-histidine.</text>
        <dbReference type="EC" id="2.7.13.3"/>
    </reaction>
</comment>
<dbReference type="InterPro" id="IPR003594">
    <property type="entry name" value="HATPase_dom"/>
</dbReference>
<feature type="domain" description="Histidine kinase" evidence="8">
    <location>
        <begin position="1"/>
        <end position="99"/>
    </location>
</feature>
<dbReference type="InterPro" id="IPR036890">
    <property type="entry name" value="HATPase_C_sf"/>
</dbReference>
<keyword evidence="6" id="KW-0067">ATP-binding</keyword>
<dbReference type="PANTHER" id="PTHR43711:SF1">
    <property type="entry name" value="HISTIDINE KINASE 1"/>
    <property type="match status" value="1"/>
</dbReference>
<organism evidence="9 10">
    <name type="scientific">Fictibacillus marinisediminis</name>
    <dbReference type="NCBI Taxonomy" id="2878389"/>
    <lineage>
        <taxon>Bacteria</taxon>
        <taxon>Bacillati</taxon>
        <taxon>Bacillota</taxon>
        <taxon>Bacilli</taxon>
        <taxon>Bacillales</taxon>
        <taxon>Fictibacillaceae</taxon>
        <taxon>Fictibacillus</taxon>
    </lineage>
</organism>
<evidence type="ECO:0000313" key="10">
    <source>
        <dbReference type="Proteomes" id="UP001139011"/>
    </source>
</evidence>
<dbReference type="RefSeq" id="WP_336606292.1">
    <property type="nucleotide sequence ID" value="NZ_JAIWJX010000004.1"/>
</dbReference>
<dbReference type="InterPro" id="IPR050736">
    <property type="entry name" value="Sensor_HK_Regulatory"/>
</dbReference>
<dbReference type="SUPFAM" id="SSF55874">
    <property type="entry name" value="ATPase domain of HSP90 chaperone/DNA topoisomerase II/histidine kinase"/>
    <property type="match status" value="1"/>
</dbReference>
<accession>A0A9X2BF73</accession>
<dbReference type="PANTHER" id="PTHR43711">
    <property type="entry name" value="TWO-COMPONENT HISTIDINE KINASE"/>
    <property type="match status" value="1"/>
</dbReference>
<gene>
    <name evidence="9" type="ORF">LCY76_23495</name>
</gene>
<keyword evidence="5 9" id="KW-0418">Kinase</keyword>
<evidence type="ECO:0000256" key="7">
    <source>
        <dbReference type="ARBA" id="ARBA00023012"/>
    </source>
</evidence>
<keyword evidence="3" id="KW-0808">Transferase</keyword>
<evidence type="ECO:0000256" key="5">
    <source>
        <dbReference type="ARBA" id="ARBA00022777"/>
    </source>
</evidence>
<dbReference type="Proteomes" id="UP001139011">
    <property type="component" value="Unassembled WGS sequence"/>
</dbReference>